<dbReference type="EMBL" id="UZAK01001884">
    <property type="protein sequence ID" value="VDO72069.1"/>
    <property type="molecule type" value="Genomic_DNA"/>
</dbReference>
<dbReference type="PANTHER" id="PTHR16154:SF6">
    <property type="entry name" value="SPINOPHILIN, ISOFORM J"/>
    <property type="match status" value="1"/>
</dbReference>
<protein>
    <submittedName>
        <fullName evidence="14">PDZ_5 domain-containing protein</fullName>
    </submittedName>
</protein>
<keyword evidence="2" id="KW-0217">Developmental protein</keyword>
<feature type="domain" description="Neurabin-1/2 PDZ" evidence="11">
    <location>
        <begin position="16"/>
        <end position="45"/>
    </location>
</feature>
<dbReference type="GO" id="GO:0031175">
    <property type="term" value="P:neuron projection development"/>
    <property type="evidence" value="ECO:0007669"/>
    <property type="project" value="TreeGrafter"/>
</dbReference>
<keyword evidence="4" id="KW-0597">Phosphoprotein</keyword>
<dbReference type="PANTHER" id="PTHR16154">
    <property type="entry name" value="NEURABIN"/>
    <property type="match status" value="1"/>
</dbReference>
<evidence type="ECO:0000259" key="11">
    <source>
        <dbReference type="Pfam" id="PF17817"/>
    </source>
</evidence>
<evidence type="ECO:0000256" key="10">
    <source>
        <dbReference type="SAM" id="Phobius"/>
    </source>
</evidence>
<evidence type="ECO:0000256" key="9">
    <source>
        <dbReference type="ARBA" id="ARBA00034103"/>
    </source>
</evidence>
<keyword evidence="10" id="KW-0812">Transmembrane</keyword>
<comment type="subcellular location">
    <subcellularLocation>
        <location evidence="1">Cytoplasm</location>
        <location evidence="1">Cytoskeleton</location>
    </subcellularLocation>
    <subcellularLocation>
        <location evidence="9">Synapse</location>
    </subcellularLocation>
</comment>
<dbReference type="Pfam" id="PF17817">
    <property type="entry name" value="PDZ_5"/>
    <property type="match status" value="1"/>
</dbReference>
<keyword evidence="3" id="KW-0963">Cytoplasm</keyword>
<organism evidence="14">
    <name type="scientific">Schistosoma curassoni</name>
    <dbReference type="NCBI Taxonomy" id="6186"/>
    <lineage>
        <taxon>Eukaryota</taxon>
        <taxon>Metazoa</taxon>
        <taxon>Spiralia</taxon>
        <taxon>Lophotrochozoa</taxon>
        <taxon>Platyhelminthes</taxon>
        <taxon>Trematoda</taxon>
        <taxon>Digenea</taxon>
        <taxon>Strigeidida</taxon>
        <taxon>Schistosomatoidea</taxon>
        <taxon>Schistosomatidae</taxon>
        <taxon>Schistosoma</taxon>
    </lineage>
</organism>
<evidence type="ECO:0000313" key="14">
    <source>
        <dbReference type="WBParaSite" id="SCUD_0000208501-mRNA-1"/>
    </source>
</evidence>
<keyword evidence="6" id="KW-0175">Coiled coil</keyword>
<keyword evidence="7" id="KW-0009">Actin-binding</keyword>
<dbReference type="GO" id="GO:0019722">
    <property type="term" value="P:calcium-mediated signaling"/>
    <property type="evidence" value="ECO:0007669"/>
    <property type="project" value="TreeGrafter"/>
</dbReference>
<evidence type="ECO:0000256" key="3">
    <source>
        <dbReference type="ARBA" id="ARBA00022490"/>
    </source>
</evidence>
<reference evidence="14" key="1">
    <citation type="submission" date="2016-06" db="UniProtKB">
        <authorList>
            <consortium name="WormBaseParasite"/>
        </authorList>
    </citation>
    <scope>IDENTIFICATION</scope>
</reference>
<evidence type="ECO:0000256" key="4">
    <source>
        <dbReference type="ARBA" id="ARBA00022553"/>
    </source>
</evidence>
<dbReference type="GO" id="GO:0005737">
    <property type="term" value="C:cytoplasm"/>
    <property type="evidence" value="ECO:0007669"/>
    <property type="project" value="TreeGrafter"/>
</dbReference>
<dbReference type="GO" id="GO:0030425">
    <property type="term" value="C:dendrite"/>
    <property type="evidence" value="ECO:0007669"/>
    <property type="project" value="TreeGrafter"/>
</dbReference>
<feature type="transmembrane region" description="Helical" evidence="10">
    <location>
        <begin position="142"/>
        <end position="165"/>
    </location>
</feature>
<accession>A0A183JHB2</accession>
<dbReference type="GO" id="GO:0014069">
    <property type="term" value="C:postsynaptic density"/>
    <property type="evidence" value="ECO:0007669"/>
    <property type="project" value="TreeGrafter"/>
</dbReference>
<reference evidence="12 13" key="2">
    <citation type="submission" date="2018-11" db="EMBL/GenBank/DDBJ databases">
        <authorList>
            <consortium name="Pathogen Informatics"/>
        </authorList>
    </citation>
    <scope>NUCLEOTIDE SEQUENCE [LARGE SCALE GENOMIC DNA]</scope>
    <source>
        <strain evidence="12">Dakar</strain>
        <strain evidence="13">Dakar, Senegal</strain>
    </source>
</reference>
<evidence type="ECO:0000313" key="13">
    <source>
        <dbReference type="Proteomes" id="UP000279833"/>
    </source>
</evidence>
<sequence length="206" mass="24603">MFHTGLPNVKQIFECISTHSTTDYNRRNEEIDPLSASAEYELEKHLEDMDMFEIDFRKGLFLSISYVCKTKSICCGFVFTCFTSIFLSRDLCMRILYYVRHFSSFKVTITWVYGNINDNPSIDFTRRYYMTNRFIFISSTTIYYLFICLIGLCCHILFCCQYLLYCDLRNMFKSLHNYPAKNYSFLLLRRMYSQCCIITNIECFPK</sequence>
<keyword evidence="8" id="KW-0206">Cytoskeleton</keyword>
<proteinExistence type="predicted"/>
<name>A0A183JHB2_9TREM</name>
<evidence type="ECO:0000256" key="7">
    <source>
        <dbReference type="ARBA" id="ARBA00023203"/>
    </source>
</evidence>
<evidence type="ECO:0000256" key="6">
    <source>
        <dbReference type="ARBA" id="ARBA00023054"/>
    </source>
</evidence>
<dbReference type="InterPro" id="IPR043446">
    <property type="entry name" value="Neurabin-like"/>
</dbReference>
<dbReference type="GO" id="GO:0007015">
    <property type="term" value="P:actin filament organization"/>
    <property type="evidence" value="ECO:0007669"/>
    <property type="project" value="TreeGrafter"/>
</dbReference>
<dbReference type="WBParaSite" id="SCUD_0000208501-mRNA-1">
    <property type="protein sequence ID" value="SCUD_0000208501-mRNA-1"/>
    <property type="gene ID" value="SCUD_0000208501"/>
</dbReference>
<dbReference type="GO" id="GO:0015629">
    <property type="term" value="C:actin cytoskeleton"/>
    <property type="evidence" value="ECO:0007669"/>
    <property type="project" value="TreeGrafter"/>
</dbReference>
<evidence type="ECO:0000256" key="1">
    <source>
        <dbReference type="ARBA" id="ARBA00004245"/>
    </source>
</evidence>
<gene>
    <name evidence="12" type="ORF">SCUD_LOCUS2086</name>
</gene>
<evidence type="ECO:0000313" key="12">
    <source>
        <dbReference type="EMBL" id="VDO72069.1"/>
    </source>
</evidence>
<keyword evidence="10" id="KW-1133">Transmembrane helix</keyword>
<dbReference type="AlphaFoldDB" id="A0A183JHB2"/>
<keyword evidence="13" id="KW-1185">Reference proteome</keyword>
<evidence type="ECO:0000256" key="2">
    <source>
        <dbReference type="ARBA" id="ARBA00022473"/>
    </source>
</evidence>
<dbReference type="STRING" id="6186.A0A183JHB2"/>
<evidence type="ECO:0000256" key="8">
    <source>
        <dbReference type="ARBA" id="ARBA00023212"/>
    </source>
</evidence>
<evidence type="ECO:0000256" key="5">
    <source>
        <dbReference type="ARBA" id="ARBA00023018"/>
    </source>
</evidence>
<dbReference type="Proteomes" id="UP000279833">
    <property type="component" value="Unassembled WGS sequence"/>
</dbReference>
<dbReference type="GO" id="GO:0051015">
    <property type="term" value="F:actin filament binding"/>
    <property type="evidence" value="ECO:0007669"/>
    <property type="project" value="TreeGrafter"/>
</dbReference>
<keyword evidence="5" id="KW-0770">Synapse</keyword>
<keyword evidence="10" id="KW-0472">Membrane</keyword>
<dbReference type="InterPro" id="IPR040645">
    <property type="entry name" value="Neurabin-1/2_PDZ"/>
</dbReference>